<sequence length="288" mass="31959">MAIIRRRSPGFFTSSSGHVFVLAICVLLSTEMAAAWTRDMCIPGDVYIDSRSYPAKGTGCGFCETWCSKQCSDLELPAVSYGCFVPGDTDYRCKCCCGRSSSSVSSNSSLPTLLTNVTESEFNGGWPQDYNICQAGEDHVWVERFDGRFCTKNPSCEETCRKRKRWLTRAECVAGGSAFPNPYYKWYEQCCCGVCKPPPPPQPPLPPPQWCTGMSSSESSECCYTTAPKSSPLCPSAFLPAPPNDMCRLEDIHVALNTRDGCVVWESRCLFVHLTPLSYLYAYVRILM</sequence>
<evidence type="ECO:0000256" key="1">
    <source>
        <dbReference type="SAM" id="SignalP"/>
    </source>
</evidence>
<gene>
    <name evidence="2" type="ORF">C5167_031323</name>
</gene>
<accession>A0A4Y7K7U7</accession>
<reference evidence="2 3" key="1">
    <citation type="journal article" date="2018" name="Science">
        <title>The opium poppy genome and morphinan production.</title>
        <authorList>
            <person name="Guo L."/>
            <person name="Winzer T."/>
            <person name="Yang X."/>
            <person name="Li Y."/>
            <person name="Ning Z."/>
            <person name="He Z."/>
            <person name="Teodor R."/>
            <person name="Lu Y."/>
            <person name="Bowser T.A."/>
            <person name="Graham I.A."/>
            <person name="Ye K."/>
        </authorList>
    </citation>
    <scope>NUCLEOTIDE SEQUENCE [LARGE SCALE GENOMIC DNA]</scope>
    <source>
        <strain evidence="3">cv. HN1</strain>
        <tissue evidence="2">Leaves</tissue>
    </source>
</reference>
<name>A0A4Y7K7U7_PAPSO</name>
<evidence type="ECO:0000313" key="3">
    <source>
        <dbReference type="Proteomes" id="UP000316621"/>
    </source>
</evidence>
<protein>
    <submittedName>
        <fullName evidence="2">Uncharacterized protein</fullName>
    </submittedName>
</protein>
<evidence type="ECO:0000313" key="2">
    <source>
        <dbReference type="EMBL" id="RZC68068.1"/>
    </source>
</evidence>
<dbReference type="AlphaFoldDB" id="A0A4Y7K7U7"/>
<dbReference type="EMBL" id="CM010721">
    <property type="protein sequence ID" value="RZC68068.1"/>
    <property type="molecule type" value="Genomic_DNA"/>
</dbReference>
<proteinExistence type="predicted"/>
<feature type="signal peptide" evidence="1">
    <location>
        <begin position="1"/>
        <end position="35"/>
    </location>
</feature>
<organism evidence="2 3">
    <name type="scientific">Papaver somniferum</name>
    <name type="common">Opium poppy</name>
    <dbReference type="NCBI Taxonomy" id="3469"/>
    <lineage>
        <taxon>Eukaryota</taxon>
        <taxon>Viridiplantae</taxon>
        <taxon>Streptophyta</taxon>
        <taxon>Embryophyta</taxon>
        <taxon>Tracheophyta</taxon>
        <taxon>Spermatophyta</taxon>
        <taxon>Magnoliopsida</taxon>
        <taxon>Ranunculales</taxon>
        <taxon>Papaveraceae</taxon>
        <taxon>Papaveroideae</taxon>
        <taxon>Papaver</taxon>
    </lineage>
</organism>
<dbReference type="Gramene" id="RZC68068">
    <property type="protein sequence ID" value="RZC68068"/>
    <property type="gene ID" value="C5167_031323"/>
</dbReference>
<keyword evidence="1" id="KW-0732">Signal</keyword>
<dbReference type="Proteomes" id="UP000316621">
    <property type="component" value="Chromosome 7"/>
</dbReference>
<feature type="non-terminal residue" evidence="2">
    <location>
        <position position="288"/>
    </location>
</feature>
<feature type="chain" id="PRO_5021322987" evidence="1">
    <location>
        <begin position="36"/>
        <end position="288"/>
    </location>
</feature>
<keyword evidence="3" id="KW-1185">Reference proteome</keyword>